<dbReference type="GO" id="GO:0009450">
    <property type="term" value="P:gamma-aminobutyric acid catabolic process"/>
    <property type="evidence" value="ECO:0007669"/>
    <property type="project" value="TreeGrafter"/>
</dbReference>
<dbReference type="EMBL" id="RCHS01000847">
    <property type="protein sequence ID" value="RMX56405.1"/>
    <property type="molecule type" value="Genomic_DNA"/>
</dbReference>
<keyword evidence="4" id="KW-1185">Reference proteome</keyword>
<dbReference type="GO" id="GO:0004777">
    <property type="term" value="F:succinate-semialdehyde dehydrogenase (NAD+) activity"/>
    <property type="evidence" value="ECO:0007669"/>
    <property type="project" value="TreeGrafter"/>
</dbReference>
<evidence type="ECO:0000313" key="4">
    <source>
        <dbReference type="Proteomes" id="UP000275408"/>
    </source>
</evidence>
<dbReference type="Proteomes" id="UP000275408">
    <property type="component" value="Unassembled WGS sequence"/>
</dbReference>
<dbReference type="PANTHER" id="PTHR43353">
    <property type="entry name" value="SUCCINATE-SEMIALDEHYDE DEHYDROGENASE, MITOCHONDRIAL"/>
    <property type="match status" value="1"/>
</dbReference>
<comment type="caution">
    <text evidence="3">The sequence shown here is derived from an EMBL/GenBank/DDBJ whole genome shotgun (WGS) entry which is preliminary data.</text>
</comment>
<keyword evidence="1" id="KW-0560">Oxidoreductase</keyword>
<dbReference type="Gene3D" id="3.40.605.10">
    <property type="entry name" value="Aldehyde Dehydrogenase, Chain A, domain 1"/>
    <property type="match status" value="1"/>
</dbReference>
<dbReference type="STRING" id="46731.A0A3M6URY6"/>
<evidence type="ECO:0000259" key="2">
    <source>
        <dbReference type="Pfam" id="PF00171"/>
    </source>
</evidence>
<accession>A0A3M6URY6</accession>
<protein>
    <recommendedName>
        <fullName evidence="2">Aldehyde dehydrogenase domain-containing protein</fullName>
    </recommendedName>
</protein>
<proteinExistence type="predicted"/>
<dbReference type="SMR" id="A0A3M6URY6"/>
<sequence>MPKWNFPVAMITRKAAAALAAGCTVIIKPSEETPYCALALQKVQVLTFSLNYTLVPLSQTLFHTFSLMGTPLNPITPKSD</sequence>
<dbReference type="InterPro" id="IPR016162">
    <property type="entry name" value="Ald_DH_N"/>
</dbReference>
<dbReference type="InterPro" id="IPR016161">
    <property type="entry name" value="Ald_DH/histidinol_DH"/>
</dbReference>
<dbReference type="AlphaFoldDB" id="A0A3M6URY6"/>
<gene>
    <name evidence="3" type="ORF">pdam_00023149</name>
</gene>
<name>A0A3M6URY6_POCDA</name>
<dbReference type="SUPFAM" id="SSF53720">
    <property type="entry name" value="ALDH-like"/>
    <property type="match status" value="1"/>
</dbReference>
<dbReference type="PANTHER" id="PTHR43353:SF5">
    <property type="entry name" value="SUCCINATE-SEMIALDEHYDE DEHYDROGENASE, MITOCHONDRIAL"/>
    <property type="match status" value="1"/>
</dbReference>
<dbReference type="Pfam" id="PF00171">
    <property type="entry name" value="Aldedh"/>
    <property type="match status" value="1"/>
</dbReference>
<evidence type="ECO:0000256" key="1">
    <source>
        <dbReference type="ARBA" id="ARBA00023002"/>
    </source>
</evidence>
<dbReference type="InterPro" id="IPR050740">
    <property type="entry name" value="Aldehyde_DH_Superfamily"/>
</dbReference>
<evidence type="ECO:0000313" key="3">
    <source>
        <dbReference type="EMBL" id="RMX56405.1"/>
    </source>
</evidence>
<organism evidence="3 4">
    <name type="scientific">Pocillopora damicornis</name>
    <name type="common">Cauliflower coral</name>
    <name type="synonym">Millepora damicornis</name>
    <dbReference type="NCBI Taxonomy" id="46731"/>
    <lineage>
        <taxon>Eukaryota</taxon>
        <taxon>Metazoa</taxon>
        <taxon>Cnidaria</taxon>
        <taxon>Anthozoa</taxon>
        <taxon>Hexacorallia</taxon>
        <taxon>Scleractinia</taxon>
        <taxon>Astrocoeniina</taxon>
        <taxon>Pocilloporidae</taxon>
        <taxon>Pocillopora</taxon>
    </lineage>
</organism>
<reference evidence="3 4" key="1">
    <citation type="journal article" date="2018" name="Sci. Rep.">
        <title>Comparative analysis of the Pocillopora damicornis genome highlights role of immune system in coral evolution.</title>
        <authorList>
            <person name="Cunning R."/>
            <person name="Bay R.A."/>
            <person name="Gillette P."/>
            <person name="Baker A.C."/>
            <person name="Traylor-Knowles N."/>
        </authorList>
    </citation>
    <scope>NUCLEOTIDE SEQUENCE [LARGE SCALE GENOMIC DNA]</scope>
    <source>
        <strain evidence="3">RSMAS</strain>
        <tissue evidence="3">Whole animal</tissue>
    </source>
</reference>
<feature type="domain" description="Aldehyde dehydrogenase" evidence="2">
    <location>
        <begin position="4"/>
        <end position="43"/>
    </location>
</feature>
<dbReference type="InterPro" id="IPR015590">
    <property type="entry name" value="Aldehyde_DH_dom"/>
</dbReference>